<organism evidence="1 2">
    <name type="scientific">Fuerstiella marisgermanici</name>
    <dbReference type="NCBI Taxonomy" id="1891926"/>
    <lineage>
        <taxon>Bacteria</taxon>
        <taxon>Pseudomonadati</taxon>
        <taxon>Planctomycetota</taxon>
        <taxon>Planctomycetia</taxon>
        <taxon>Planctomycetales</taxon>
        <taxon>Planctomycetaceae</taxon>
        <taxon>Fuerstiella</taxon>
    </lineage>
</organism>
<dbReference type="KEGG" id="fmr:Fuma_00049"/>
<proteinExistence type="predicted"/>
<protein>
    <submittedName>
        <fullName evidence="1">Uncharacterized protein</fullName>
    </submittedName>
</protein>
<gene>
    <name evidence="1" type="ORF">Fuma_00049</name>
</gene>
<dbReference type="STRING" id="1891926.Fuma_00049"/>
<sequence>MTQGRTVSPNYQPMSFVAASSQPCSAVGRSQKTTVRRCRNRSVNAEAGTFFLRSAGTGTVYA</sequence>
<evidence type="ECO:0000313" key="2">
    <source>
        <dbReference type="Proteomes" id="UP000187735"/>
    </source>
</evidence>
<dbReference type="Proteomes" id="UP000187735">
    <property type="component" value="Chromosome"/>
</dbReference>
<dbReference type="EMBL" id="CP017641">
    <property type="protein sequence ID" value="APZ90474.1"/>
    <property type="molecule type" value="Genomic_DNA"/>
</dbReference>
<reference evidence="1 2" key="1">
    <citation type="journal article" date="2016" name="Front. Microbiol.">
        <title>Fuerstia marisgermanicae gen. nov., sp. nov., an Unusual Member of the Phylum Planctomycetes from the German Wadden Sea.</title>
        <authorList>
            <person name="Kohn T."/>
            <person name="Heuer A."/>
            <person name="Jogler M."/>
            <person name="Vollmers J."/>
            <person name="Boedeker C."/>
            <person name="Bunk B."/>
            <person name="Rast P."/>
            <person name="Borchert D."/>
            <person name="Glockner I."/>
            <person name="Freese H.M."/>
            <person name="Klenk H.P."/>
            <person name="Overmann J."/>
            <person name="Kaster A.K."/>
            <person name="Rohde M."/>
            <person name="Wiegand S."/>
            <person name="Jogler C."/>
        </authorList>
    </citation>
    <scope>NUCLEOTIDE SEQUENCE [LARGE SCALE GENOMIC DNA]</scope>
    <source>
        <strain evidence="1 2">NH11</strain>
    </source>
</reference>
<name>A0A1P8W8T9_9PLAN</name>
<evidence type="ECO:0000313" key="1">
    <source>
        <dbReference type="EMBL" id="APZ90474.1"/>
    </source>
</evidence>
<accession>A0A1P8W8T9</accession>
<keyword evidence="2" id="KW-1185">Reference proteome</keyword>
<dbReference type="AlphaFoldDB" id="A0A1P8W8T9"/>